<reference evidence="2" key="1">
    <citation type="submission" date="2022-11" db="UniProtKB">
        <authorList>
            <consortium name="WormBaseParasite"/>
        </authorList>
    </citation>
    <scope>IDENTIFICATION</scope>
</reference>
<dbReference type="WBParaSite" id="nRc.2.0.1.t32173-RA">
    <property type="protein sequence ID" value="nRc.2.0.1.t32173-RA"/>
    <property type="gene ID" value="nRc.2.0.1.g32173"/>
</dbReference>
<sequence length="78" mass="8648">VAQPASTQAIQPAISKAVPAILVPQRDPAIDNGIPDIYTADQVRKFREAGRTDDQVKRLGRRKLARKANRAKKREGKM</sequence>
<evidence type="ECO:0000313" key="2">
    <source>
        <dbReference type="WBParaSite" id="nRc.2.0.1.t32173-RA"/>
    </source>
</evidence>
<protein>
    <submittedName>
        <fullName evidence="2">Uncharacterized protein</fullName>
    </submittedName>
</protein>
<name>A0A915K2W5_ROMCU</name>
<dbReference type="Proteomes" id="UP000887565">
    <property type="component" value="Unplaced"/>
</dbReference>
<keyword evidence="1" id="KW-1185">Reference proteome</keyword>
<dbReference type="AlphaFoldDB" id="A0A915K2W5"/>
<evidence type="ECO:0000313" key="1">
    <source>
        <dbReference type="Proteomes" id="UP000887565"/>
    </source>
</evidence>
<proteinExistence type="predicted"/>
<organism evidence="1 2">
    <name type="scientific">Romanomermis culicivorax</name>
    <name type="common">Nematode worm</name>
    <dbReference type="NCBI Taxonomy" id="13658"/>
    <lineage>
        <taxon>Eukaryota</taxon>
        <taxon>Metazoa</taxon>
        <taxon>Ecdysozoa</taxon>
        <taxon>Nematoda</taxon>
        <taxon>Enoplea</taxon>
        <taxon>Dorylaimia</taxon>
        <taxon>Mermithida</taxon>
        <taxon>Mermithoidea</taxon>
        <taxon>Mermithidae</taxon>
        <taxon>Romanomermis</taxon>
    </lineage>
</organism>
<accession>A0A915K2W5</accession>